<dbReference type="SUPFAM" id="SSF56024">
    <property type="entry name" value="Phospholipase D/nuclease"/>
    <property type="match status" value="1"/>
</dbReference>
<sequence>MKLKRLFMNNVQNSIEYKEILARKYYEYYYDEKYELYDIQEFYYPYFKIKCNCIFREKTELSIIEEIFLTAIKEGINDLKELETFLAIDKEVFEELAARLHIDKLFVETPILTLTDVGIKVLNDSGILTTQEDEKYVILDGIFGTSVSIDTTDEKKQDKSKNKNNLRVQIPYPKTETLDKNVNNKALQTVLFENIKSTNNKEKEIYEIKEILDTYKFHKKYYALFFKNENNPKKVLILNNGEPNDYLTNIVSDFEQEGKSLFDLSKEAKKEHDELLKDKTIKEYSEIDNLANGTQLGTYEHPKFFDYAFKYSKKEVVIVSPWINWNVIKEKKYYIEDALKRNVRITFNYGMGEIKDLDIESKEFFDKMRAKYNNLLVYITRKVPDHSKILICDRDWMITTSFNWTSFKGDINRAKRKERGTFLNDRREILKNIEEYSSEPI</sequence>
<gene>
    <name evidence="1" type="ORF">AFAEC_a0060</name>
</gene>
<organism evidence="1">
    <name type="scientific">Aliarcobacter faecis</name>
    <dbReference type="NCBI Taxonomy" id="1564138"/>
    <lineage>
        <taxon>Bacteria</taxon>
        <taxon>Pseudomonadati</taxon>
        <taxon>Campylobacterota</taxon>
        <taxon>Epsilonproteobacteria</taxon>
        <taxon>Campylobacterales</taxon>
        <taxon>Arcobacteraceae</taxon>
        <taxon>Aliarcobacter</taxon>
    </lineage>
</organism>
<keyword evidence="1" id="KW-0614">Plasmid</keyword>
<dbReference type="KEGG" id="afc:AFAEC_a0060"/>
<name>A0A6M8MVF5_9BACT</name>
<dbReference type="Gene3D" id="3.30.870.10">
    <property type="entry name" value="Endonuclease Chain A"/>
    <property type="match status" value="1"/>
</dbReference>
<reference evidence="1" key="1">
    <citation type="submission" date="2020-05" db="EMBL/GenBank/DDBJ databases">
        <title>Complete genome sequencing of Campylobacter and Arcobacter type strains.</title>
        <authorList>
            <person name="Miller W.G."/>
            <person name="Yee E."/>
        </authorList>
    </citation>
    <scope>NUCLEOTIDE SEQUENCE [LARGE SCALE GENOMIC DNA]</scope>
    <source>
        <strain evidence="1">CCUG 66484</strain>
        <plasmid evidence="1">pAFAEC</plasmid>
    </source>
</reference>
<evidence type="ECO:0000313" key="1">
    <source>
        <dbReference type="EMBL" id="QKF74505.1"/>
    </source>
</evidence>
<protein>
    <recommendedName>
        <fullName evidence="2">Phospholipase D-like domain-containing protein</fullName>
    </recommendedName>
</protein>
<accession>A0A6M8MVF5</accession>
<evidence type="ECO:0008006" key="2">
    <source>
        <dbReference type="Google" id="ProtNLM"/>
    </source>
</evidence>
<dbReference type="EMBL" id="CP053838">
    <property type="protein sequence ID" value="QKF74505.1"/>
    <property type="molecule type" value="Genomic_DNA"/>
</dbReference>
<proteinExistence type="predicted"/>
<geneLocation type="plasmid" evidence="1">
    <name>pAFAEC</name>
</geneLocation>
<dbReference type="AlphaFoldDB" id="A0A6M8MVF5"/>